<evidence type="ECO:0000259" key="3">
    <source>
        <dbReference type="SMART" id="SM00903"/>
    </source>
</evidence>
<gene>
    <name evidence="4" type="ORF">ESP70_010485</name>
</gene>
<dbReference type="Proteomes" id="UP000380867">
    <property type="component" value="Unassembled WGS sequence"/>
</dbReference>
<organism evidence="4 5">
    <name type="scientific">Aeromicrobium ginsengisoli</name>
    <dbReference type="NCBI Taxonomy" id="363867"/>
    <lineage>
        <taxon>Bacteria</taxon>
        <taxon>Bacillati</taxon>
        <taxon>Actinomycetota</taxon>
        <taxon>Actinomycetes</taxon>
        <taxon>Propionibacteriales</taxon>
        <taxon>Nocardioidaceae</taxon>
        <taxon>Aeromicrobium</taxon>
    </lineage>
</organism>
<evidence type="ECO:0000313" key="4">
    <source>
        <dbReference type="EMBL" id="KAA1398328.1"/>
    </source>
</evidence>
<evidence type="ECO:0000256" key="1">
    <source>
        <dbReference type="ARBA" id="ARBA00008898"/>
    </source>
</evidence>
<dbReference type="EMBL" id="SDPQ02000002">
    <property type="protein sequence ID" value="KAA1398328.1"/>
    <property type="molecule type" value="Genomic_DNA"/>
</dbReference>
<evidence type="ECO:0000256" key="2">
    <source>
        <dbReference type="ARBA" id="ARBA00023002"/>
    </source>
</evidence>
<accession>A0A5M4FGG4</accession>
<feature type="domain" description="Flavin reductase like" evidence="3">
    <location>
        <begin position="16"/>
        <end position="158"/>
    </location>
</feature>
<sequence length="169" mass="18001">MLAKPLAPPEEFLEAMANVCTPVTIVTTATTDGAPYGTTVSAFASLSLDPPMVSISLGRESRLLAHIRRSETIGVNILAANQADLATWFARSQGDKFQEAVWAWDSQLPRLDQCAGWLTCTVNALIDGGDHVVVLACVNTAQTSSAPPLVYARRKFGTHSALNAQVCSD</sequence>
<dbReference type="InterPro" id="IPR050268">
    <property type="entry name" value="NADH-dep_flavin_reductase"/>
</dbReference>
<dbReference type="GO" id="GO:0010181">
    <property type="term" value="F:FMN binding"/>
    <property type="evidence" value="ECO:0007669"/>
    <property type="project" value="InterPro"/>
</dbReference>
<keyword evidence="2" id="KW-0560">Oxidoreductase</keyword>
<comment type="caution">
    <text evidence="4">The sequence shown here is derived from an EMBL/GenBank/DDBJ whole genome shotgun (WGS) entry which is preliminary data.</text>
</comment>
<protein>
    <submittedName>
        <fullName evidence="4">Flavin reductase family protein</fullName>
    </submittedName>
</protein>
<dbReference type="AlphaFoldDB" id="A0A5M4FGG4"/>
<dbReference type="OrthoDB" id="9792858at2"/>
<reference evidence="4" key="1">
    <citation type="submission" date="2019-09" db="EMBL/GenBank/DDBJ databases">
        <authorList>
            <person name="Li J."/>
        </authorList>
    </citation>
    <scope>NUCLEOTIDE SEQUENCE [LARGE SCALE GENOMIC DNA]</scope>
    <source>
        <strain evidence="4">JCM 14732</strain>
    </source>
</reference>
<dbReference type="Gene3D" id="2.30.110.10">
    <property type="entry name" value="Electron Transport, Fmn-binding Protein, Chain A"/>
    <property type="match status" value="1"/>
</dbReference>
<comment type="similarity">
    <text evidence="1">Belongs to the non-flavoprotein flavin reductase family.</text>
</comment>
<dbReference type="GO" id="GO:0042602">
    <property type="term" value="F:riboflavin reductase (NADPH) activity"/>
    <property type="evidence" value="ECO:0007669"/>
    <property type="project" value="TreeGrafter"/>
</dbReference>
<dbReference type="SMART" id="SM00903">
    <property type="entry name" value="Flavin_Reduct"/>
    <property type="match status" value="1"/>
</dbReference>
<name>A0A5M4FGG4_9ACTN</name>
<keyword evidence="5" id="KW-1185">Reference proteome</keyword>
<proteinExistence type="inferred from homology"/>
<dbReference type="PANTHER" id="PTHR30466:SF11">
    <property type="entry name" value="FLAVIN-DEPENDENT MONOOXYGENASE, REDUCTASE SUBUNIT HSAB"/>
    <property type="match status" value="1"/>
</dbReference>
<dbReference type="PANTHER" id="PTHR30466">
    <property type="entry name" value="FLAVIN REDUCTASE"/>
    <property type="match status" value="1"/>
</dbReference>
<dbReference type="InterPro" id="IPR012349">
    <property type="entry name" value="Split_barrel_FMN-bd"/>
</dbReference>
<evidence type="ECO:0000313" key="5">
    <source>
        <dbReference type="Proteomes" id="UP000380867"/>
    </source>
</evidence>
<dbReference type="InterPro" id="IPR002563">
    <property type="entry name" value="Flavin_Rdtase-like_dom"/>
</dbReference>
<dbReference type="SUPFAM" id="SSF50475">
    <property type="entry name" value="FMN-binding split barrel"/>
    <property type="match status" value="1"/>
</dbReference>
<dbReference type="Pfam" id="PF01613">
    <property type="entry name" value="Flavin_Reduct"/>
    <property type="match status" value="1"/>
</dbReference>